<evidence type="ECO:0000256" key="7">
    <source>
        <dbReference type="ARBA" id="ARBA00023136"/>
    </source>
</evidence>
<feature type="transmembrane region" description="Helical" evidence="8">
    <location>
        <begin position="239"/>
        <end position="258"/>
    </location>
</feature>
<feature type="transmembrane region" description="Helical" evidence="8">
    <location>
        <begin position="77"/>
        <end position="96"/>
    </location>
</feature>
<dbReference type="EMBL" id="SNXY01000006">
    <property type="protein sequence ID" value="TDP87677.1"/>
    <property type="molecule type" value="Genomic_DNA"/>
</dbReference>
<keyword evidence="3" id="KW-1003">Cell membrane</keyword>
<feature type="transmembrane region" description="Helical" evidence="8">
    <location>
        <begin position="12"/>
        <end position="34"/>
    </location>
</feature>
<keyword evidence="7 8" id="KW-0472">Membrane</keyword>
<name>A0A4R6RNN3_9HYPH</name>
<feature type="transmembrane region" description="Helical" evidence="8">
    <location>
        <begin position="46"/>
        <end position="65"/>
    </location>
</feature>
<sequence length="390" mass="39903">MSIAVCRPKPSAAMSAFFAAAFFVNGVVIPFFPVVLTARGLSAGDVALVLGLPYLLRLVSLPLVTRLADRAGDRRRVVAAVCGLVLALGLAFLPLAGRLAVIGTATAVLVLLFCIGPLADAVALSLERRGAGVYGRMRLWGSASFILGNLAGGAVLHRGGADAVYLLMLAGFAIALAATAVLPPPGPLPKPATAAAAGIVRRPAFVAVLVAGALMQASHAGLYGFATLTWRQRGFGDDLIGAFWAIGVVAEIVLFALAHRIPARVSPVMLLVGCGLVGVLRWALFTIDTDAATTAAAQLLHAGTFALGHYGTMRFIREMVPEERAASAQGLYGTAVGVGMAAATAVAGRLWERFGDDGFLGMSAFAGAGVVILVLARTRIGRLGGTPAAA</sequence>
<evidence type="ECO:0000256" key="8">
    <source>
        <dbReference type="SAM" id="Phobius"/>
    </source>
</evidence>
<dbReference type="AlphaFoldDB" id="A0A4R6RNN3"/>
<evidence type="ECO:0000256" key="5">
    <source>
        <dbReference type="ARBA" id="ARBA00022692"/>
    </source>
</evidence>
<feature type="transmembrane region" description="Helical" evidence="8">
    <location>
        <begin position="291"/>
        <end position="310"/>
    </location>
</feature>
<dbReference type="RefSeq" id="WP_126541600.1">
    <property type="nucleotide sequence ID" value="NZ_BSPM01000008.1"/>
</dbReference>
<evidence type="ECO:0000313" key="10">
    <source>
        <dbReference type="EMBL" id="TDP87677.1"/>
    </source>
</evidence>
<organism evidence="10 11">
    <name type="scientific">Oharaeibacter diazotrophicus</name>
    <dbReference type="NCBI Taxonomy" id="1920512"/>
    <lineage>
        <taxon>Bacteria</taxon>
        <taxon>Pseudomonadati</taxon>
        <taxon>Pseudomonadota</taxon>
        <taxon>Alphaproteobacteria</taxon>
        <taxon>Hyphomicrobiales</taxon>
        <taxon>Pleomorphomonadaceae</taxon>
        <taxon>Oharaeibacter</taxon>
    </lineage>
</organism>
<dbReference type="InterPro" id="IPR026032">
    <property type="entry name" value="HcaT-like"/>
</dbReference>
<feature type="transmembrane region" description="Helical" evidence="8">
    <location>
        <begin position="138"/>
        <end position="157"/>
    </location>
</feature>
<dbReference type="SUPFAM" id="SSF103473">
    <property type="entry name" value="MFS general substrate transporter"/>
    <property type="match status" value="1"/>
</dbReference>
<keyword evidence="2" id="KW-0813">Transport</keyword>
<evidence type="ECO:0000256" key="2">
    <source>
        <dbReference type="ARBA" id="ARBA00022448"/>
    </source>
</evidence>
<feature type="domain" description="Major facilitator superfamily associated" evidence="9">
    <location>
        <begin position="15"/>
        <end position="355"/>
    </location>
</feature>
<feature type="transmembrane region" description="Helical" evidence="8">
    <location>
        <begin position="357"/>
        <end position="376"/>
    </location>
</feature>
<protein>
    <submittedName>
        <fullName evidence="10">PPP family 3-phenylpropionic acid transporter</fullName>
    </submittedName>
</protein>
<dbReference type="GO" id="GO:0015528">
    <property type="term" value="F:lactose:proton symporter activity"/>
    <property type="evidence" value="ECO:0007669"/>
    <property type="project" value="TreeGrafter"/>
</dbReference>
<keyword evidence="6 8" id="KW-1133">Transmembrane helix</keyword>
<dbReference type="Pfam" id="PF12832">
    <property type="entry name" value="MFS_1_like"/>
    <property type="match status" value="1"/>
</dbReference>
<dbReference type="PIRSF" id="PIRSF004925">
    <property type="entry name" value="HcaT"/>
    <property type="match status" value="1"/>
</dbReference>
<dbReference type="Gene3D" id="1.20.1250.20">
    <property type="entry name" value="MFS general substrate transporter like domains"/>
    <property type="match status" value="2"/>
</dbReference>
<dbReference type="GO" id="GO:0005886">
    <property type="term" value="C:plasma membrane"/>
    <property type="evidence" value="ECO:0007669"/>
    <property type="project" value="UniProtKB-SubCell"/>
</dbReference>
<gene>
    <name evidence="10" type="ORF">EDD54_1576</name>
</gene>
<evidence type="ECO:0000256" key="6">
    <source>
        <dbReference type="ARBA" id="ARBA00022989"/>
    </source>
</evidence>
<evidence type="ECO:0000256" key="4">
    <source>
        <dbReference type="ARBA" id="ARBA00022519"/>
    </source>
</evidence>
<accession>A0A4R6RNN3</accession>
<feature type="transmembrane region" description="Helical" evidence="8">
    <location>
        <begin position="102"/>
        <end position="126"/>
    </location>
</feature>
<dbReference type="GO" id="GO:0030395">
    <property type="term" value="F:lactose binding"/>
    <property type="evidence" value="ECO:0007669"/>
    <property type="project" value="TreeGrafter"/>
</dbReference>
<comment type="caution">
    <text evidence="10">The sequence shown here is derived from an EMBL/GenBank/DDBJ whole genome shotgun (WGS) entry which is preliminary data.</text>
</comment>
<reference evidence="10 11" key="1">
    <citation type="submission" date="2019-03" db="EMBL/GenBank/DDBJ databases">
        <title>Genomic Encyclopedia of Type Strains, Phase IV (KMG-IV): sequencing the most valuable type-strain genomes for metagenomic binning, comparative biology and taxonomic classification.</title>
        <authorList>
            <person name="Goeker M."/>
        </authorList>
    </citation>
    <scope>NUCLEOTIDE SEQUENCE [LARGE SCALE GENOMIC DNA]</scope>
    <source>
        <strain evidence="10 11">DSM 102969</strain>
    </source>
</reference>
<evidence type="ECO:0000259" key="9">
    <source>
        <dbReference type="Pfam" id="PF12832"/>
    </source>
</evidence>
<evidence type="ECO:0000313" key="11">
    <source>
        <dbReference type="Proteomes" id="UP000294547"/>
    </source>
</evidence>
<proteinExistence type="predicted"/>
<evidence type="ECO:0000256" key="3">
    <source>
        <dbReference type="ARBA" id="ARBA00022475"/>
    </source>
</evidence>
<dbReference type="OrthoDB" id="9150135at2"/>
<keyword evidence="4" id="KW-0997">Cell inner membrane</keyword>
<comment type="subcellular location">
    <subcellularLocation>
        <location evidence="1">Cell inner membrane</location>
        <topology evidence="1">Multi-pass membrane protein</topology>
    </subcellularLocation>
</comment>
<dbReference type="NCBIfam" id="NF037955">
    <property type="entry name" value="mfs"/>
    <property type="match status" value="1"/>
</dbReference>
<dbReference type="InterPro" id="IPR036259">
    <property type="entry name" value="MFS_trans_sf"/>
</dbReference>
<dbReference type="InterPro" id="IPR024989">
    <property type="entry name" value="MFS_assoc_dom"/>
</dbReference>
<keyword evidence="11" id="KW-1185">Reference proteome</keyword>
<feature type="transmembrane region" description="Helical" evidence="8">
    <location>
        <begin position="163"/>
        <end position="183"/>
    </location>
</feature>
<feature type="transmembrane region" description="Helical" evidence="8">
    <location>
        <begin position="331"/>
        <end position="351"/>
    </location>
</feature>
<dbReference type="Proteomes" id="UP000294547">
    <property type="component" value="Unassembled WGS sequence"/>
</dbReference>
<dbReference type="PANTHER" id="PTHR23522">
    <property type="entry name" value="BLL5896 PROTEIN"/>
    <property type="match status" value="1"/>
</dbReference>
<keyword evidence="5 8" id="KW-0812">Transmembrane</keyword>
<evidence type="ECO:0000256" key="1">
    <source>
        <dbReference type="ARBA" id="ARBA00004429"/>
    </source>
</evidence>
<dbReference type="PANTHER" id="PTHR23522:SF10">
    <property type="entry name" value="3-PHENYLPROPIONIC ACID TRANSPORTER-RELATED"/>
    <property type="match status" value="1"/>
</dbReference>
<feature type="transmembrane region" description="Helical" evidence="8">
    <location>
        <begin position="204"/>
        <end position="227"/>
    </location>
</feature>
<feature type="transmembrane region" description="Helical" evidence="8">
    <location>
        <begin position="265"/>
        <end position="285"/>
    </location>
</feature>